<evidence type="ECO:0000256" key="2">
    <source>
        <dbReference type="ARBA" id="ARBA00022490"/>
    </source>
</evidence>
<evidence type="ECO:0000313" key="21">
    <source>
        <dbReference type="Proteomes" id="UP000293506"/>
    </source>
</evidence>
<dbReference type="InterPro" id="IPR017871">
    <property type="entry name" value="ABC_transporter-like_CS"/>
</dbReference>
<evidence type="ECO:0000256" key="9">
    <source>
        <dbReference type="ARBA" id="ARBA00022845"/>
    </source>
</evidence>
<evidence type="ECO:0000256" key="7">
    <source>
        <dbReference type="ARBA" id="ARBA00022801"/>
    </source>
</evidence>
<keyword evidence="5" id="KW-0677">Repeat</keyword>
<dbReference type="InterPro" id="IPR027417">
    <property type="entry name" value="P-loop_NTPase"/>
</dbReference>
<feature type="domain" description="ABC transporter" evidence="13">
    <location>
        <begin position="281"/>
        <end position="499"/>
    </location>
</feature>
<keyword evidence="10" id="KW-0694">RNA-binding</keyword>
<dbReference type="GO" id="GO:0005524">
    <property type="term" value="F:ATP binding"/>
    <property type="evidence" value="ECO:0007669"/>
    <property type="project" value="UniProtKB-KW"/>
</dbReference>
<keyword evidence="11" id="KW-0648">Protein biosynthesis</keyword>
<gene>
    <name evidence="16" type="ORF">DW021_03970</name>
    <name evidence="15" type="ORF">DW767_03510</name>
    <name evidence="14" type="ORF">DWY46_04015</name>
    <name evidence="17" type="ORF">EAI82_06495</name>
</gene>
<dbReference type="GO" id="GO:0016887">
    <property type="term" value="F:ATP hydrolysis activity"/>
    <property type="evidence" value="ECO:0007669"/>
    <property type="project" value="InterPro"/>
</dbReference>
<dbReference type="InterPro" id="IPR037118">
    <property type="entry name" value="Val-tRNA_synth_C_sf"/>
</dbReference>
<dbReference type="InterPro" id="IPR032524">
    <property type="entry name" value="ABC_tran_C"/>
</dbReference>
<evidence type="ECO:0000256" key="1">
    <source>
        <dbReference type="ARBA" id="ARBA00005868"/>
    </source>
</evidence>
<dbReference type="Gene3D" id="3.40.50.300">
    <property type="entry name" value="P-loop containing nucleotide triphosphate hydrolases"/>
    <property type="match status" value="2"/>
</dbReference>
<dbReference type="Proteomes" id="UP000284644">
    <property type="component" value="Unassembled WGS sequence"/>
</dbReference>
<dbReference type="Pfam" id="PF00005">
    <property type="entry name" value="ABC_tran"/>
    <property type="match status" value="2"/>
</dbReference>
<keyword evidence="6" id="KW-0547">Nucleotide-binding</keyword>
<dbReference type="FunFam" id="3.40.50.300:FF:000011">
    <property type="entry name" value="Putative ABC transporter ATP-binding component"/>
    <property type="match status" value="1"/>
</dbReference>
<dbReference type="GO" id="GO:0019843">
    <property type="term" value="F:rRNA binding"/>
    <property type="evidence" value="ECO:0007669"/>
    <property type="project" value="UniProtKB-KW"/>
</dbReference>
<dbReference type="GO" id="GO:0000049">
    <property type="term" value="F:tRNA binding"/>
    <property type="evidence" value="ECO:0007669"/>
    <property type="project" value="UniProtKB-KW"/>
</dbReference>
<feature type="domain" description="ABC transporter" evidence="13">
    <location>
        <begin position="4"/>
        <end position="217"/>
    </location>
</feature>
<dbReference type="InterPro" id="IPR003593">
    <property type="entry name" value="AAA+_ATPase"/>
</dbReference>
<dbReference type="EMBL" id="QSJW01000002">
    <property type="protein sequence ID" value="RHE14861.1"/>
    <property type="molecule type" value="Genomic_DNA"/>
</dbReference>
<dbReference type="InterPro" id="IPR003439">
    <property type="entry name" value="ABC_transporter-like_ATP-bd"/>
</dbReference>
<dbReference type="SUPFAM" id="SSF52540">
    <property type="entry name" value="P-loop containing nucleoside triphosphate hydrolases"/>
    <property type="match status" value="2"/>
</dbReference>
<reference evidence="18 19" key="1">
    <citation type="submission" date="2018-08" db="EMBL/GenBank/DDBJ databases">
        <title>A genome reference for cultivated species of the human gut microbiota.</title>
        <authorList>
            <person name="Zou Y."/>
            <person name="Xue W."/>
            <person name="Luo G."/>
        </authorList>
    </citation>
    <scope>NUCLEOTIDE SEQUENCE [LARGE SCALE GENOMIC DNA]</scope>
    <source>
        <strain evidence="14 19">AF25-21</strain>
        <strain evidence="16 20">AF37-6AC</strain>
        <strain evidence="15 18">AM29-25AC</strain>
    </source>
</reference>
<dbReference type="GeneID" id="79804387"/>
<feature type="coiled-coil region" evidence="12">
    <location>
        <begin position="546"/>
        <end position="597"/>
    </location>
</feature>
<keyword evidence="4" id="KW-0699">rRNA-binding</keyword>
<keyword evidence="8 14" id="KW-0067">ATP-binding</keyword>
<organism evidence="14 19">
    <name type="scientific">Blautia obeum</name>
    <dbReference type="NCBI Taxonomy" id="40520"/>
    <lineage>
        <taxon>Bacteria</taxon>
        <taxon>Bacillati</taxon>
        <taxon>Bacillota</taxon>
        <taxon>Clostridia</taxon>
        <taxon>Lachnospirales</taxon>
        <taxon>Lachnospiraceae</taxon>
        <taxon>Blautia</taxon>
    </lineage>
</organism>
<dbReference type="FunFam" id="3.40.50.300:FF:000183">
    <property type="entry name" value="ABC transporter ATP-binding protein yjjK"/>
    <property type="match status" value="1"/>
</dbReference>
<evidence type="ECO:0000313" key="19">
    <source>
        <dbReference type="Proteomes" id="UP000285839"/>
    </source>
</evidence>
<protein>
    <submittedName>
        <fullName evidence="14">ABC transporter ATP-binding protein</fullName>
    </submittedName>
</protein>
<evidence type="ECO:0000313" key="14">
    <source>
        <dbReference type="EMBL" id="RGR50558.1"/>
    </source>
</evidence>
<dbReference type="GO" id="GO:0003677">
    <property type="term" value="F:DNA binding"/>
    <property type="evidence" value="ECO:0007669"/>
    <property type="project" value="InterPro"/>
</dbReference>
<keyword evidence="2" id="KW-0963">Cytoplasm</keyword>
<dbReference type="Pfam" id="PF12848">
    <property type="entry name" value="ABC_tran_Xtn"/>
    <property type="match status" value="1"/>
</dbReference>
<evidence type="ECO:0000256" key="10">
    <source>
        <dbReference type="ARBA" id="ARBA00022884"/>
    </source>
</evidence>
<comment type="caution">
    <text evidence="14">The sequence shown here is derived from an EMBL/GenBank/DDBJ whole genome shotgun (WGS) entry which is preliminary data.</text>
</comment>
<dbReference type="Proteomes" id="UP000285897">
    <property type="component" value="Unassembled WGS sequence"/>
</dbReference>
<dbReference type="CDD" id="cd03221">
    <property type="entry name" value="ABCF_EF-3"/>
    <property type="match status" value="2"/>
</dbReference>
<evidence type="ECO:0000256" key="6">
    <source>
        <dbReference type="ARBA" id="ARBA00022741"/>
    </source>
</evidence>
<dbReference type="Proteomes" id="UP000293506">
    <property type="component" value="Unassembled WGS sequence"/>
</dbReference>
<keyword evidence="12" id="KW-0175">Coiled coil</keyword>
<evidence type="ECO:0000256" key="8">
    <source>
        <dbReference type="ARBA" id="ARBA00022840"/>
    </source>
</evidence>
<evidence type="ECO:0000256" key="4">
    <source>
        <dbReference type="ARBA" id="ARBA00022730"/>
    </source>
</evidence>
<dbReference type="PROSITE" id="PS50893">
    <property type="entry name" value="ABC_TRANSPORTER_2"/>
    <property type="match status" value="2"/>
</dbReference>
<dbReference type="PANTHER" id="PTHR42855">
    <property type="entry name" value="ABC TRANSPORTER ATP-BINDING SUBUNIT"/>
    <property type="match status" value="1"/>
</dbReference>
<proteinExistence type="inferred from homology"/>
<evidence type="ECO:0000259" key="13">
    <source>
        <dbReference type="PROSITE" id="PS50893"/>
    </source>
</evidence>
<keyword evidence="9" id="KW-0810">Translation regulation</keyword>
<name>A0A396GAI8_9FIRM</name>
<evidence type="ECO:0000313" key="16">
    <source>
        <dbReference type="EMBL" id="RHL49508.1"/>
    </source>
</evidence>
<dbReference type="EMBL" id="QROS01000002">
    <property type="protein sequence ID" value="RHL49508.1"/>
    <property type="molecule type" value="Genomic_DNA"/>
</dbReference>
<dbReference type="PROSITE" id="PS00211">
    <property type="entry name" value="ABC_TRANSPORTER_1"/>
    <property type="match status" value="1"/>
</dbReference>
<dbReference type="GO" id="GO:0006417">
    <property type="term" value="P:regulation of translation"/>
    <property type="evidence" value="ECO:0007669"/>
    <property type="project" value="UniProtKB-KW"/>
</dbReference>
<reference evidence="17 21" key="2">
    <citation type="journal article" date="2019" name="Science, e1252229">
        <title>Invertible promoters mediate bacterial phase variation, antibiotic resistance, and host adaptation in the gut.</title>
        <authorList>
            <person name="Jiang X."/>
            <person name="Hall A.B."/>
            <person name="Arthur T.D."/>
            <person name="Plichta D.R."/>
            <person name="Covington C.T."/>
            <person name="Poyet M."/>
            <person name="Crothers J."/>
            <person name="Moses P.L."/>
            <person name="Tolonen A.C."/>
            <person name="Vlamakis H."/>
            <person name="Alm E.J."/>
            <person name="Xavier R.J."/>
        </authorList>
    </citation>
    <scope>NUCLEOTIDE SEQUENCE [LARGE SCALE GENOMIC DNA]</scope>
    <source>
        <strain evidence="17">Af_0058</strain>
        <strain evidence="21">af_0058</strain>
    </source>
</reference>
<comment type="similarity">
    <text evidence="1">Belongs to the ABC transporter superfamily. ABCF family. Translational throttle EttA subfamily.</text>
</comment>
<evidence type="ECO:0000313" key="20">
    <source>
        <dbReference type="Proteomes" id="UP000285897"/>
    </source>
</evidence>
<evidence type="ECO:0000313" key="18">
    <source>
        <dbReference type="Proteomes" id="UP000284644"/>
    </source>
</evidence>
<dbReference type="GO" id="GO:0006412">
    <property type="term" value="P:translation"/>
    <property type="evidence" value="ECO:0007669"/>
    <property type="project" value="UniProtKB-KW"/>
</dbReference>
<evidence type="ECO:0000256" key="12">
    <source>
        <dbReference type="SAM" id="Coils"/>
    </source>
</evidence>
<keyword evidence="7" id="KW-0378">Hydrolase</keyword>
<dbReference type="Pfam" id="PF16326">
    <property type="entry name" value="ABC_tran_CTD"/>
    <property type="match status" value="1"/>
</dbReference>
<dbReference type="Proteomes" id="UP000285839">
    <property type="component" value="Unassembled WGS sequence"/>
</dbReference>
<dbReference type="EMBL" id="QRUH01000002">
    <property type="protein sequence ID" value="RGR50558.1"/>
    <property type="molecule type" value="Genomic_DNA"/>
</dbReference>
<dbReference type="InterPro" id="IPR051309">
    <property type="entry name" value="ABCF_ATPase"/>
</dbReference>
<evidence type="ECO:0000313" key="17">
    <source>
        <dbReference type="EMBL" id="RYT67567.1"/>
    </source>
</evidence>
<dbReference type="AlphaFoldDB" id="A0A396GAI8"/>
<evidence type="ECO:0000256" key="11">
    <source>
        <dbReference type="ARBA" id="ARBA00022917"/>
    </source>
</evidence>
<dbReference type="PANTHER" id="PTHR42855:SF1">
    <property type="entry name" value="ABC TRANSPORTER DOMAIN-CONTAINING PROTEIN"/>
    <property type="match status" value="1"/>
</dbReference>
<evidence type="ECO:0000313" key="15">
    <source>
        <dbReference type="EMBL" id="RHE14861.1"/>
    </source>
</evidence>
<sequence>MNVLNLEHISKTYGEKVIFDDISCGIHQGDKIGIIGINGTGKTTFLRILAGFEETDEGQVVMQNGLRITYLPQHPEFPEGATILSYVIQGQKEQSWNSETEAHMVLNKLGIEDHEEEIAHLSGGQKKRVALAAVLVNPADVLILDEPTNHLDNEMASWLEDYLNRFKGVVIMVTHDRYFLDRVTNKILEISHGKIYTYEAKYSDFLEMKAQREEMEMASERKKQSILRMEVEWAKRGCRARSTKQRARLDRLEAMKNSAAPVRDKNVEIDSVETRMGKKTIELHHISKRFGERVCIRDFDYIVLKNQRLGIIGPNGCGKSTLLKIIAGILEPDSGSVEIGDTIKIGYFSQEIEDMNSSQRVIDYIKAVAEFIPTKDGLISASKLLEQFLFEPAMQYSPIEKLSGGEKKRLYLLKVLAAAPNVLLLDEITNDIDIPTLTILEDYLDSFAGIVIAVSHDRYFLDNLADRIFEFDREGNLTQYEGGYTDYLEAKKRREGMNIDESVEIKASSVGKNMIEEPQEEKSSVKTWKQNRSSKLKFSYKEQREYETIDDDIAGLEEKIEKLDNDIMANATNSGKLNELTKEKETAEALLEEKMDRWVYLNDLAEQIEAQNNK</sequence>
<evidence type="ECO:0000256" key="3">
    <source>
        <dbReference type="ARBA" id="ARBA00022555"/>
    </source>
</evidence>
<dbReference type="InterPro" id="IPR032781">
    <property type="entry name" value="ABC_tran_Xtn"/>
</dbReference>
<evidence type="ECO:0000256" key="5">
    <source>
        <dbReference type="ARBA" id="ARBA00022737"/>
    </source>
</evidence>
<dbReference type="Gene3D" id="1.10.287.380">
    <property type="entry name" value="Valyl-tRNA synthetase, C-terminal domain"/>
    <property type="match status" value="1"/>
</dbReference>
<dbReference type="SMART" id="SM00382">
    <property type="entry name" value="AAA"/>
    <property type="match status" value="2"/>
</dbReference>
<dbReference type="RefSeq" id="WP_117638569.1">
    <property type="nucleotide sequence ID" value="NZ_JAAISX010000001.1"/>
</dbReference>
<keyword evidence="3" id="KW-0820">tRNA-binding</keyword>
<dbReference type="EMBL" id="RCXQ01000004">
    <property type="protein sequence ID" value="RYT67567.1"/>
    <property type="molecule type" value="Genomic_DNA"/>
</dbReference>
<accession>A0A396GAI8</accession>